<reference evidence="4 5" key="1">
    <citation type="submission" date="2020-08" db="EMBL/GenBank/DDBJ databases">
        <title>Hymenobacter sp. S2-20-2 genome sequencing.</title>
        <authorList>
            <person name="Jin L."/>
        </authorList>
    </citation>
    <scope>NUCLEOTIDE SEQUENCE [LARGE SCALE GENOMIC DNA]</scope>
    <source>
        <strain evidence="4 5">S2-20-2</strain>
    </source>
</reference>
<dbReference type="KEGG" id="hsk:H4317_17105"/>
<dbReference type="EMBL" id="CP060202">
    <property type="protein sequence ID" value="QNH61844.1"/>
    <property type="molecule type" value="Genomic_DNA"/>
</dbReference>
<evidence type="ECO:0000313" key="4">
    <source>
        <dbReference type="EMBL" id="QNH61844.1"/>
    </source>
</evidence>
<dbReference type="Gene3D" id="3.40.50.1820">
    <property type="entry name" value="alpha/beta hydrolase"/>
    <property type="match status" value="1"/>
</dbReference>
<dbReference type="PANTHER" id="PTHR43265">
    <property type="entry name" value="ESTERASE ESTD"/>
    <property type="match status" value="1"/>
</dbReference>
<dbReference type="Pfam" id="PF02129">
    <property type="entry name" value="Peptidase_S15"/>
    <property type="match status" value="1"/>
</dbReference>
<feature type="signal peptide" evidence="2">
    <location>
        <begin position="1"/>
        <end position="25"/>
    </location>
</feature>
<name>A0A7G7W651_9BACT</name>
<feature type="chain" id="PRO_5028857338" evidence="2">
    <location>
        <begin position="26"/>
        <end position="468"/>
    </location>
</feature>
<dbReference type="PANTHER" id="PTHR43265:SF1">
    <property type="entry name" value="ESTERASE ESTD"/>
    <property type="match status" value="1"/>
</dbReference>
<feature type="compositionally biased region" description="Pro residues" evidence="1">
    <location>
        <begin position="127"/>
        <end position="144"/>
    </location>
</feature>
<organism evidence="4 5">
    <name type="scientific">Hymenobacter sediminicola</name>
    <dbReference type="NCBI Taxonomy" id="2761579"/>
    <lineage>
        <taxon>Bacteria</taxon>
        <taxon>Pseudomonadati</taxon>
        <taxon>Bacteroidota</taxon>
        <taxon>Cytophagia</taxon>
        <taxon>Cytophagales</taxon>
        <taxon>Hymenobacteraceae</taxon>
        <taxon>Hymenobacter</taxon>
    </lineage>
</organism>
<dbReference type="InterPro" id="IPR029058">
    <property type="entry name" value="AB_hydrolase_fold"/>
</dbReference>
<dbReference type="SUPFAM" id="SSF53474">
    <property type="entry name" value="alpha/beta-Hydrolases"/>
    <property type="match status" value="1"/>
</dbReference>
<evidence type="ECO:0000313" key="5">
    <source>
        <dbReference type="Proteomes" id="UP000515489"/>
    </source>
</evidence>
<evidence type="ECO:0000256" key="2">
    <source>
        <dbReference type="SAM" id="SignalP"/>
    </source>
</evidence>
<accession>A0A7G7W651</accession>
<dbReference type="AlphaFoldDB" id="A0A7G7W651"/>
<keyword evidence="4" id="KW-0378">Hydrolase</keyword>
<protein>
    <submittedName>
        <fullName evidence="4">Alpha/beta fold hydrolase</fullName>
    </submittedName>
</protein>
<dbReference type="Proteomes" id="UP000515489">
    <property type="component" value="Chromosome"/>
</dbReference>
<gene>
    <name evidence="4" type="ORF">H4317_17105</name>
</gene>
<feature type="region of interest" description="Disordered" evidence="1">
    <location>
        <begin position="122"/>
        <end position="154"/>
    </location>
</feature>
<dbReference type="InterPro" id="IPR000383">
    <property type="entry name" value="Xaa-Pro-like_dom"/>
</dbReference>
<keyword evidence="2" id="KW-0732">Signal</keyword>
<proteinExistence type="predicted"/>
<sequence length="468" mass="49737">MKRIFSGVQALLCALLLSGSFGATAQGSKSVAGPWNGILETPNPAQLIINISEPPNGPRIAALSVPQQKVTDMAFSGAEMQGDSLVLLSDFLGLRYAAKLSVDGQQLKGLWKQNGEKWNLTLTRGLPAPPPPPKRPQDPTPPLPYREQEVSFQNPRSNQQLTGTLTLPAGKGPFPAVVLVSGSGPQDRDEALMGHRPFLVLADYLTRRGVAVLRYDDRGVGKSGGTYATATTADFLTDAQAALQFLRTQPGIQPKRVGMIGHSEGGTIALLAGAQPAPPAFIVSLAGVGVSGTELLIRQQADLLRTAGLDTAHLQQLRRTQQQVLQIITTTLDNPPAISKVVPLLKQASPGVTESALTAMATQMTAPWYRHFLTLNPQPELARVKAPVLALNGSKDLQVAADLNLPAIEKGLKAGGNRDVTIQQLDGLNHLLQTATTGLPSEYGQLDETISPAALQLIGNWIASHTKR</sequence>
<dbReference type="RefSeq" id="WP_185887766.1">
    <property type="nucleotide sequence ID" value="NZ_CP060202.1"/>
</dbReference>
<evidence type="ECO:0000259" key="3">
    <source>
        <dbReference type="Pfam" id="PF02129"/>
    </source>
</evidence>
<evidence type="ECO:0000256" key="1">
    <source>
        <dbReference type="SAM" id="MobiDB-lite"/>
    </source>
</evidence>
<dbReference type="InterPro" id="IPR053145">
    <property type="entry name" value="AB_hydrolase_Est10"/>
</dbReference>
<feature type="domain" description="Xaa-Pro dipeptidyl-peptidase-like" evidence="3">
    <location>
        <begin position="161"/>
        <end position="399"/>
    </location>
</feature>
<keyword evidence="5" id="KW-1185">Reference proteome</keyword>
<dbReference type="GO" id="GO:0052689">
    <property type="term" value="F:carboxylic ester hydrolase activity"/>
    <property type="evidence" value="ECO:0007669"/>
    <property type="project" value="TreeGrafter"/>
</dbReference>